<dbReference type="EMBL" id="JAENHL010000006">
    <property type="protein sequence ID" value="MBK1866620.1"/>
    <property type="molecule type" value="Genomic_DNA"/>
</dbReference>
<evidence type="ECO:0000313" key="1">
    <source>
        <dbReference type="EMBL" id="MBK1866620.1"/>
    </source>
</evidence>
<reference evidence="1" key="1">
    <citation type="submission" date="2021-01" db="EMBL/GenBank/DDBJ databases">
        <authorList>
            <person name="Sun Q."/>
        </authorList>
    </citation>
    <scope>NUCLEOTIDE SEQUENCE</scope>
    <source>
        <strain evidence="1">YIM B02566</strain>
    </source>
</reference>
<name>A0ACC5R1U8_9HYPH</name>
<sequence length="357" mass="38194">MRTDARFFDGEIARDHAVSLELVPDGLAIGGPEVTPRVWSLAGLAAVAPMRAGYPLRLSHEAFPGARLVITQESFARELVRLVPHLAGGPNLKRAGRLAAIIGASALAAIAVLYLTLSYAPQSLAFILPDSWRKNLGDQVEASFAGDGKLCATSSSNALLRTLSARLMEDNPDAPPFELKVYDLSMLNAFALPGGRIVMTRKLIDAARSADEVAGVLAHEIGHVQHRHAEAQLIRAMGIELLLQIVSGGGDSISGFAGLLAILRFSRDAEREADSYAQDMLVKAAIDPTGLKRFFEELKKLEGKGDSGGLFGTMTDIMSTHPVTDERIDAIKPLPQGVTARPTLNDTDWAGLRKICG</sequence>
<comment type="caution">
    <text evidence="1">The sequence shown here is derived from an EMBL/GenBank/DDBJ whole genome shotgun (WGS) entry which is preliminary data.</text>
</comment>
<accession>A0ACC5R1U8</accession>
<evidence type="ECO:0000313" key="2">
    <source>
        <dbReference type="Proteomes" id="UP000616151"/>
    </source>
</evidence>
<dbReference type="Proteomes" id="UP000616151">
    <property type="component" value="Unassembled WGS sequence"/>
</dbReference>
<proteinExistence type="predicted"/>
<gene>
    <name evidence="1" type="ORF">JHL16_09670</name>
</gene>
<keyword evidence="2" id="KW-1185">Reference proteome</keyword>
<protein>
    <submittedName>
        <fullName evidence="1">M48 family metallopeptidase</fullName>
    </submittedName>
</protein>
<organism evidence="1 2">
    <name type="scientific">Taklimakanibacter albus</name>
    <dbReference type="NCBI Taxonomy" id="2800327"/>
    <lineage>
        <taxon>Bacteria</taxon>
        <taxon>Pseudomonadati</taxon>
        <taxon>Pseudomonadota</taxon>
        <taxon>Alphaproteobacteria</taxon>
        <taxon>Hyphomicrobiales</taxon>
        <taxon>Aestuariivirgaceae</taxon>
        <taxon>Taklimakanibacter</taxon>
    </lineage>
</organism>